<sequence length="135" mass="14972">MQFLPSEPVWLPAKVIIAYNKQHVAQTGENHAVLFPEKLDGALQRPITSWHYNSNHDAVSLAVICMEAIASAHAFEQGNKRTAFDAGFVFLMANGYELLEEADQDIVAVAFIELIERKGNAASFEALLKEFVVLL</sequence>
<dbReference type="PANTHER" id="PTHR39426">
    <property type="entry name" value="HOMOLOGY TO DEATH-ON-CURING PROTEIN OF PHAGE P1"/>
    <property type="match status" value="1"/>
</dbReference>
<dbReference type="InterPro" id="IPR036597">
    <property type="entry name" value="Fido-like_dom_sf"/>
</dbReference>
<dbReference type="Gene3D" id="1.20.120.1870">
    <property type="entry name" value="Fic/DOC protein, Fido domain"/>
    <property type="match status" value="1"/>
</dbReference>
<dbReference type="Pfam" id="PF02661">
    <property type="entry name" value="Fic"/>
    <property type="match status" value="1"/>
</dbReference>
<proteinExistence type="predicted"/>
<dbReference type="PANTHER" id="PTHR39426:SF1">
    <property type="entry name" value="HOMOLOGY TO DEATH-ON-CURING PROTEIN OF PHAGE P1"/>
    <property type="match status" value="1"/>
</dbReference>
<dbReference type="InterPro" id="IPR006440">
    <property type="entry name" value="Doc"/>
</dbReference>
<dbReference type="GO" id="GO:0016301">
    <property type="term" value="F:kinase activity"/>
    <property type="evidence" value="ECO:0007669"/>
    <property type="project" value="InterPro"/>
</dbReference>
<evidence type="ECO:0000313" key="2">
    <source>
        <dbReference type="EMBL" id="SCX18194.1"/>
    </source>
</evidence>
<dbReference type="Proteomes" id="UP000187891">
    <property type="component" value="Unassembled WGS sequence"/>
</dbReference>
<evidence type="ECO:0000313" key="3">
    <source>
        <dbReference type="Proteomes" id="UP000187891"/>
    </source>
</evidence>
<reference evidence="3" key="1">
    <citation type="submission" date="2016-10" db="EMBL/GenBank/DDBJ databases">
        <authorList>
            <person name="Wibberg D."/>
        </authorList>
    </citation>
    <scope>NUCLEOTIDE SEQUENCE [LARGE SCALE GENOMIC DNA]</scope>
</reference>
<dbReference type="InterPro" id="IPR053737">
    <property type="entry name" value="Type_II_TA_Toxin"/>
</dbReference>
<protein>
    <submittedName>
        <fullName evidence="2">Death-on-curing family protein</fullName>
    </submittedName>
</protein>
<dbReference type="InterPro" id="IPR003812">
    <property type="entry name" value="Fido"/>
</dbReference>
<dbReference type="AlphaFoldDB" id="A0A1R3TIM7"/>
<dbReference type="PROSITE" id="PS51459">
    <property type="entry name" value="FIDO"/>
    <property type="match status" value="1"/>
</dbReference>
<name>A0A1R3TIM7_9HYPH</name>
<organism evidence="2 3">
    <name type="scientific">Agrobacterium rosae</name>
    <dbReference type="NCBI Taxonomy" id="1972867"/>
    <lineage>
        <taxon>Bacteria</taxon>
        <taxon>Pseudomonadati</taxon>
        <taxon>Pseudomonadota</taxon>
        <taxon>Alphaproteobacteria</taxon>
        <taxon>Hyphomicrobiales</taxon>
        <taxon>Rhizobiaceae</taxon>
        <taxon>Rhizobium/Agrobacterium group</taxon>
        <taxon>Agrobacterium</taxon>
    </lineage>
</organism>
<evidence type="ECO:0000259" key="1">
    <source>
        <dbReference type="PROSITE" id="PS51459"/>
    </source>
</evidence>
<dbReference type="STRING" id="1907666.DSM25559_1692"/>
<dbReference type="SUPFAM" id="SSF140931">
    <property type="entry name" value="Fic-like"/>
    <property type="match status" value="1"/>
</dbReference>
<dbReference type="NCBIfam" id="TIGR01550">
    <property type="entry name" value="DOC_P1"/>
    <property type="match status" value="1"/>
</dbReference>
<dbReference type="EMBL" id="FMUE01000003">
    <property type="protein sequence ID" value="SCX18194.1"/>
    <property type="molecule type" value="Genomic_DNA"/>
</dbReference>
<accession>A0A1R3TIM7</accession>
<gene>
    <name evidence="2" type="ORF">DSM25559_1692</name>
</gene>
<feature type="domain" description="Fido" evidence="1">
    <location>
        <begin position="11"/>
        <end position="135"/>
    </location>
</feature>